<gene>
    <name evidence="2" type="ORF">GCM10008939_21200</name>
</gene>
<dbReference type="EMBL" id="BMOE01000006">
    <property type="protein sequence ID" value="GGJ76854.1"/>
    <property type="molecule type" value="Genomic_DNA"/>
</dbReference>
<dbReference type="Gene3D" id="1.20.58.1000">
    <property type="entry name" value="Metal-sensitive repressor, helix protomer"/>
    <property type="match status" value="1"/>
</dbReference>
<accession>A0A917UQV5</accession>
<name>A0A917UQV5_9DEIO</name>
<reference evidence="2" key="1">
    <citation type="journal article" date="2014" name="Int. J. Syst. Evol. Microbiol.">
        <title>Complete genome sequence of Corynebacterium casei LMG S-19264T (=DSM 44701T), isolated from a smear-ripened cheese.</title>
        <authorList>
            <consortium name="US DOE Joint Genome Institute (JGI-PGF)"/>
            <person name="Walter F."/>
            <person name="Albersmeier A."/>
            <person name="Kalinowski J."/>
            <person name="Ruckert C."/>
        </authorList>
    </citation>
    <scope>NUCLEOTIDE SEQUENCE</scope>
    <source>
        <strain evidence="2">JCM 14371</strain>
    </source>
</reference>
<dbReference type="Pfam" id="PF02583">
    <property type="entry name" value="Trns_repr_metal"/>
    <property type="match status" value="1"/>
</dbReference>
<dbReference type="RefSeq" id="WP_188963250.1">
    <property type="nucleotide sequence ID" value="NZ_BMOE01000006.1"/>
</dbReference>
<dbReference type="AlphaFoldDB" id="A0A917UQV5"/>
<evidence type="ECO:0000256" key="1">
    <source>
        <dbReference type="SAM" id="MobiDB-lite"/>
    </source>
</evidence>
<dbReference type="GO" id="GO:0045892">
    <property type="term" value="P:negative regulation of DNA-templated transcription"/>
    <property type="evidence" value="ECO:0007669"/>
    <property type="project" value="UniProtKB-ARBA"/>
</dbReference>
<reference evidence="2" key="2">
    <citation type="submission" date="2020-09" db="EMBL/GenBank/DDBJ databases">
        <authorList>
            <person name="Sun Q."/>
            <person name="Ohkuma M."/>
        </authorList>
    </citation>
    <scope>NUCLEOTIDE SEQUENCE</scope>
    <source>
        <strain evidence="2">JCM 14371</strain>
    </source>
</reference>
<dbReference type="GO" id="GO:0003677">
    <property type="term" value="F:DNA binding"/>
    <property type="evidence" value="ECO:0007669"/>
    <property type="project" value="InterPro"/>
</dbReference>
<comment type="caution">
    <text evidence="2">The sequence shown here is derived from an EMBL/GenBank/DDBJ whole genome shotgun (WGS) entry which is preliminary data.</text>
</comment>
<dbReference type="PANTHER" id="PTHR33677">
    <property type="entry name" value="TRANSCRIPTIONAL REPRESSOR FRMR-RELATED"/>
    <property type="match status" value="1"/>
</dbReference>
<organism evidence="2 3">
    <name type="scientific">Deinococcus aquiradiocola</name>
    <dbReference type="NCBI Taxonomy" id="393059"/>
    <lineage>
        <taxon>Bacteria</taxon>
        <taxon>Thermotogati</taxon>
        <taxon>Deinococcota</taxon>
        <taxon>Deinococci</taxon>
        <taxon>Deinococcales</taxon>
        <taxon>Deinococcaceae</taxon>
        <taxon>Deinococcus</taxon>
    </lineage>
</organism>
<dbReference type="InterPro" id="IPR038390">
    <property type="entry name" value="Metal_Tscrpt_repr_sf"/>
</dbReference>
<dbReference type="CDD" id="cd10148">
    <property type="entry name" value="CsoR-like_DUF156"/>
    <property type="match status" value="1"/>
</dbReference>
<dbReference type="Proteomes" id="UP000635726">
    <property type="component" value="Unassembled WGS sequence"/>
</dbReference>
<evidence type="ECO:0000313" key="2">
    <source>
        <dbReference type="EMBL" id="GGJ76854.1"/>
    </source>
</evidence>
<dbReference type="GO" id="GO:0046872">
    <property type="term" value="F:metal ion binding"/>
    <property type="evidence" value="ECO:0007669"/>
    <property type="project" value="InterPro"/>
</dbReference>
<evidence type="ECO:0008006" key="4">
    <source>
        <dbReference type="Google" id="ProtNLM"/>
    </source>
</evidence>
<dbReference type="PANTHER" id="PTHR33677:SF5">
    <property type="entry name" value="TRANSCRIPTIONAL REPRESSOR FRMR"/>
    <property type="match status" value="1"/>
</dbReference>
<proteinExistence type="predicted"/>
<sequence>MSDLSQTDIQPGTSTPEAAEKQKILNRLRRLEGQVRGLHRMVDENRDCQEILTLLAGIRSALDSTGDAVLMQYLERCQQQGQPLSAADLIRVTRLLR</sequence>
<keyword evidence="3" id="KW-1185">Reference proteome</keyword>
<dbReference type="InterPro" id="IPR003735">
    <property type="entry name" value="Metal_Tscrpt_repr"/>
</dbReference>
<evidence type="ECO:0000313" key="3">
    <source>
        <dbReference type="Proteomes" id="UP000635726"/>
    </source>
</evidence>
<protein>
    <recommendedName>
        <fullName evidence="4">Transcriptional regulator</fullName>
    </recommendedName>
</protein>
<feature type="compositionally biased region" description="Polar residues" evidence="1">
    <location>
        <begin position="1"/>
        <end position="16"/>
    </location>
</feature>
<feature type="region of interest" description="Disordered" evidence="1">
    <location>
        <begin position="1"/>
        <end position="22"/>
    </location>
</feature>